<evidence type="ECO:0000256" key="9">
    <source>
        <dbReference type="ARBA" id="ARBA00022833"/>
    </source>
</evidence>
<dbReference type="EC" id="3.4.11.21" evidence="4"/>
<gene>
    <name evidence="12" type="ORF">NADFUDRAFT_51673</name>
</gene>
<dbReference type="Proteomes" id="UP000095009">
    <property type="component" value="Unassembled WGS sequence"/>
</dbReference>
<dbReference type="GO" id="GO:0008270">
    <property type="term" value="F:zinc ion binding"/>
    <property type="evidence" value="ECO:0007669"/>
    <property type="project" value="InterPro"/>
</dbReference>
<evidence type="ECO:0000256" key="4">
    <source>
        <dbReference type="ARBA" id="ARBA00011965"/>
    </source>
</evidence>
<reference evidence="12 13" key="1">
    <citation type="journal article" date="2016" name="Proc. Natl. Acad. Sci. U.S.A.">
        <title>Comparative genomics of biotechnologically important yeasts.</title>
        <authorList>
            <person name="Riley R."/>
            <person name="Haridas S."/>
            <person name="Wolfe K.H."/>
            <person name="Lopes M.R."/>
            <person name="Hittinger C.T."/>
            <person name="Goeker M."/>
            <person name="Salamov A.A."/>
            <person name="Wisecaver J.H."/>
            <person name="Long T.M."/>
            <person name="Calvey C.H."/>
            <person name="Aerts A.L."/>
            <person name="Barry K.W."/>
            <person name="Choi C."/>
            <person name="Clum A."/>
            <person name="Coughlan A.Y."/>
            <person name="Deshpande S."/>
            <person name="Douglass A.P."/>
            <person name="Hanson S.J."/>
            <person name="Klenk H.-P."/>
            <person name="LaButti K.M."/>
            <person name="Lapidus A."/>
            <person name="Lindquist E.A."/>
            <person name="Lipzen A.M."/>
            <person name="Meier-Kolthoff J.P."/>
            <person name="Ohm R.A."/>
            <person name="Otillar R.P."/>
            <person name="Pangilinan J.L."/>
            <person name="Peng Y."/>
            <person name="Rokas A."/>
            <person name="Rosa C.A."/>
            <person name="Scheuner C."/>
            <person name="Sibirny A.A."/>
            <person name="Slot J.C."/>
            <person name="Stielow J.B."/>
            <person name="Sun H."/>
            <person name="Kurtzman C.P."/>
            <person name="Blackwell M."/>
            <person name="Grigoriev I.V."/>
            <person name="Jeffries T.W."/>
        </authorList>
    </citation>
    <scope>NUCLEOTIDE SEQUENCE [LARGE SCALE GENOMIC DNA]</scope>
    <source>
        <strain evidence="12 13">DSM 6958</strain>
    </source>
</reference>
<dbReference type="Gene3D" id="3.40.630.10">
    <property type="entry name" value="Zn peptidases"/>
    <property type="match status" value="1"/>
</dbReference>
<sequence length="488" mass="53323">MSGALKSSNAANEFIKFVNASPSPFHAVATVRSRLIALGFEEISERQQWNTNTIKPSSKYFFTRNGSSIVAFAVGGQWKPGNAIGIVGAHTDSPCLRVKPVSKSKSNVEGYKQVGVECYGGGIWHSWFDRDLSVAGRLLVNDSNGNIRSKLVRIDKPILRIPTLAIHLDRDVNTKFEFNKETQLNPILGLVEQELNVSASSKTENEINKVNVATSLEIRHDNSFLSLVARTAQVEISAIEDFELLLFDTQPSCIGGINDEFIFSPRLDNLNSSFTAIEGLIESLPNLNQESSISMVALFDHEEIGSQSAQGADSNLLPATLTRLASLGSAENTNTEASNANSLAYETFAKSILISADMAHAVHPNYSSKHENNHKPQMNRGPVIKINANQRYATNSAGTVLLKKIADQNNIPLQLFVVRNDSACGSTIGPIIAAKLGIRTIDIGNAQLSMHSIRETSGTEDIAYSISLFKGFFEKFVEIDQTIFTEEF</sequence>
<keyword evidence="10 11" id="KW-0482">Metalloprotease</keyword>
<dbReference type="CDD" id="cd05658">
    <property type="entry name" value="M18_DAP"/>
    <property type="match status" value="1"/>
</dbReference>
<proteinExistence type="inferred from homology"/>
<dbReference type="AlphaFoldDB" id="A0A1E3PIP0"/>
<dbReference type="STRING" id="857566.A0A1E3PIP0"/>
<evidence type="ECO:0000256" key="10">
    <source>
        <dbReference type="ARBA" id="ARBA00023049"/>
    </source>
</evidence>
<evidence type="ECO:0000313" key="13">
    <source>
        <dbReference type="Proteomes" id="UP000095009"/>
    </source>
</evidence>
<keyword evidence="5 11" id="KW-0031">Aminopeptidase</keyword>
<keyword evidence="8 11" id="KW-0378">Hydrolase</keyword>
<dbReference type="PANTHER" id="PTHR28570:SF3">
    <property type="entry name" value="ASPARTYL AMINOPEPTIDASE"/>
    <property type="match status" value="1"/>
</dbReference>
<dbReference type="InterPro" id="IPR001948">
    <property type="entry name" value="Peptidase_M18"/>
</dbReference>
<dbReference type="PRINTS" id="PR00932">
    <property type="entry name" value="AMINO1PTASE"/>
</dbReference>
<dbReference type="EMBL" id="KV454410">
    <property type="protein sequence ID" value="ODQ65074.1"/>
    <property type="molecule type" value="Genomic_DNA"/>
</dbReference>
<comment type="catalytic activity">
    <reaction evidence="1">
        <text>Release of an N-terminal aspartate or glutamate from a peptide, with a preference for aspartate.</text>
        <dbReference type="EC" id="3.4.11.21"/>
    </reaction>
</comment>
<dbReference type="PANTHER" id="PTHR28570">
    <property type="entry name" value="ASPARTYL AMINOPEPTIDASE"/>
    <property type="match status" value="1"/>
</dbReference>
<evidence type="ECO:0000256" key="11">
    <source>
        <dbReference type="RuleBase" id="RU004386"/>
    </source>
</evidence>
<dbReference type="NCBIfam" id="NF002759">
    <property type="entry name" value="PRK02813.1"/>
    <property type="match status" value="1"/>
</dbReference>
<organism evidence="12 13">
    <name type="scientific">Nadsonia fulvescens var. elongata DSM 6958</name>
    <dbReference type="NCBI Taxonomy" id="857566"/>
    <lineage>
        <taxon>Eukaryota</taxon>
        <taxon>Fungi</taxon>
        <taxon>Dikarya</taxon>
        <taxon>Ascomycota</taxon>
        <taxon>Saccharomycotina</taxon>
        <taxon>Dipodascomycetes</taxon>
        <taxon>Dipodascales</taxon>
        <taxon>Dipodascales incertae sedis</taxon>
        <taxon>Nadsonia</taxon>
    </lineage>
</organism>
<evidence type="ECO:0000313" key="12">
    <source>
        <dbReference type="EMBL" id="ODQ65074.1"/>
    </source>
</evidence>
<evidence type="ECO:0000256" key="7">
    <source>
        <dbReference type="ARBA" id="ARBA00022723"/>
    </source>
</evidence>
<evidence type="ECO:0000256" key="6">
    <source>
        <dbReference type="ARBA" id="ARBA00022670"/>
    </source>
</evidence>
<keyword evidence="13" id="KW-1185">Reference proteome</keyword>
<evidence type="ECO:0000256" key="5">
    <source>
        <dbReference type="ARBA" id="ARBA00022438"/>
    </source>
</evidence>
<dbReference type="InterPro" id="IPR023358">
    <property type="entry name" value="Peptidase_M18_dom2"/>
</dbReference>
<dbReference type="SUPFAM" id="SSF53187">
    <property type="entry name" value="Zn-dependent exopeptidases"/>
    <property type="match status" value="1"/>
</dbReference>
<dbReference type="OrthoDB" id="9880441at2759"/>
<dbReference type="FunFam" id="2.30.250.10:FF:000001">
    <property type="entry name" value="Aspartyl aminopeptidase 1"/>
    <property type="match status" value="1"/>
</dbReference>
<dbReference type="GO" id="GO:0006508">
    <property type="term" value="P:proteolysis"/>
    <property type="evidence" value="ECO:0007669"/>
    <property type="project" value="UniProtKB-KW"/>
</dbReference>
<comment type="similarity">
    <text evidence="3 11">Belongs to the peptidase M18 family.</text>
</comment>
<evidence type="ECO:0000256" key="1">
    <source>
        <dbReference type="ARBA" id="ARBA00001335"/>
    </source>
</evidence>
<evidence type="ECO:0000256" key="3">
    <source>
        <dbReference type="ARBA" id="ARBA00008290"/>
    </source>
</evidence>
<dbReference type="SUPFAM" id="SSF101821">
    <property type="entry name" value="Aminopeptidase/glucanase lid domain"/>
    <property type="match status" value="1"/>
</dbReference>
<keyword evidence="7 11" id="KW-0479">Metal-binding</keyword>
<dbReference type="GO" id="GO:0070006">
    <property type="term" value="F:metalloaminopeptidase activity"/>
    <property type="evidence" value="ECO:0007669"/>
    <property type="project" value="TreeGrafter"/>
</dbReference>
<accession>A0A1E3PIP0</accession>
<name>A0A1E3PIP0_9ASCO</name>
<evidence type="ECO:0000256" key="2">
    <source>
        <dbReference type="ARBA" id="ARBA00001947"/>
    </source>
</evidence>
<dbReference type="Pfam" id="PF02127">
    <property type="entry name" value="Peptidase_M18"/>
    <property type="match status" value="1"/>
</dbReference>
<dbReference type="Gene3D" id="2.30.250.10">
    <property type="entry name" value="Aminopeptidase i, Domain 2"/>
    <property type="match status" value="1"/>
</dbReference>
<dbReference type="GO" id="GO:0000324">
    <property type="term" value="C:fungal-type vacuole"/>
    <property type="evidence" value="ECO:0007669"/>
    <property type="project" value="TreeGrafter"/>
</dbReference>
<keyword evidence="6 11" id="KW-0645">Protease</keyword>
<evidence type="ECO:0000256" key="8">
    <source>
        <dbReference type="ARBA" id="ARBA00022801"/>
    </source>
</evidence>
<protein>
    <recommendedName>
        <fullName evidence="4">aspartyl aminopeptidase</fullName>
        <ecNumber evidence="4">3.4.11.21</ecNumber>
    </recommendedName>
</protein>
<comment type="cofactor">
    <cofactor evidence="2">
        <name>Zn(2+)</name>
        <dbReference type="ChEBI" id="CHEBI:29105"/>
    </cofactor>
</comment>
<keyword evidence="9 11" id="KW-0862">Zinc</keyword>